<dbReference type="Proteomes" id="UP000315636">
    <property type="component" value="Unassembled WGS sequence"/>
</dbReference>
<name>A0A521E6B4_9BACL</name>
<dbReference type="EMBL" id="FXTI01000008">
    <property type="protein sequence ID" value="SMO79484.1"/>
    <property type="molecule type" value="Genomic_DNA"/>
</dbReference>
<protein>
    <submittedName>
        <fullName evidence="1">Uncharacterized protein</fullName>
    </submittedName>
</protein>
<proteinExistence type="predicted"/>
<organism evidence="1 2">
    <name type="scientific">Melghirimyces algeriensis</name>
    <dbReference type="NCBI Taxonomy" id="910412"/>
    <lineage>
        <taxon>Bacteria</taxon>
        <taxon>Bacillati</taxon>
        <taxon>Bacillota</taxon>
        <taxon>Bacilli</taxon>
        <taxon>Bacillales</taxon>
        <taxon>Thermoactinomycetaceae</taxon>
        <taxon>Melghirimyces</taxon>
    </lineage>
</organism>
<sequence length="156" mass="18662">MGKVVWLEAWRLNRVEKLRQDALFSFPWNKLSQIIDHILDPSLQILSSRQRFVVDEAIYRIAFEAYVYGMEASRKGEAECPPERPEAERKQWCERVFGFEGSRLIGRIVEDLHLFRQLDEWTIQSMMYFFEEVTSKWFLEGVDYGIRLRKQGLHKT</sequence>
<keyword evidence="2" id="KW-1185">Reference proteome</keyword>
<evidence type="ECO:0000313" key="2">
    <source>
        <dbReference type="Proteomes" id="UP000315636"/>
    </source>
</evidence>
<dbReference type="OrthoDB" id="2990216at2"/>
<dbReference type="RefSeq" id="WP_142505981.1">
    <property type="nucleotide sequence ID" value="NZ_FXTI01000008.1"/>
</dbReference>
<reference evidence="1 2" key="1">
    <citation type="submission" date="2017-05" db="EMBL/GenBank/DDBJ databases">
        <authorList>
            <person name="Varghese N."/>
            <person name="Submissions S."/>
        </authorList>
    </citation>
    <scope>NUCLEOTIDE SEQUENCE [LARGE SCALE GENOMIC DNA]</scope>
    <source>
        <strain evidence="1 2">DSM 45474</strain>
    </source>
</reference>
<evidence type="ECO:0000313" key="1">
    <source>
        <dbReference type="EMBL" id="SMO79484.1"/>
    </source>
</evidence>
<gene>
    <name evidence="1" type="ORF">SAMN06264849_1088</name>
</gene>
<accession>A0A521E6B4</accession>
<dbReference type="AlphaFoldDB" id="A0A521E6B4"/>